<feature type="domain" description="TOTE conflict system primase" evidence="1">
    <location>
        <begin position="1"/>
        <end position="36"/>
    </location>
</feature>
<organism evidence="2 3">
    <name type="scientific">Brucella anthropi</name>
    <name type="common">Ochrobactrum anthropi</name>
    <dbReference type="NCBI Taxonomy" id="529"/>
    <lineage>
        <taxon>Bacteria</taxon>
        <taxon>Pseudomonadati</taxon>
        <taxon>Pseudomonadota</taxon>
        <taxon>Alphaproteobacteria</taxon>
        <taxon>Hyphomicrobiales</taxon>
        <taxon>Brucellaceae</taxon>
        <taxon>Brucella/Ochrobactrum group</taxon>
        <taxon>Brucella</taxon>
    </lineage>
</organism>
<gene>
    <name evidence="2" type="ORF">F9L04_26430</name>
</gene>
<comment type="caution">
    <text evidence="2">The sequence shown here is derived from an EMBL/GenBank/DDBJ whole genome shotgun (WGS) entry which is preliminary data.</text>
</comment>
<evidence type="ECO:0000313" key="2">
    <source>
        <dbReference type="EMBL" id="KAB2748642.1"/>
    </source>
</evidence>
<proteinExistence type="predicted"/>
<dbReference type="Pfam" id="PF22548">
    <property type="entry name" value="AEP-TOTE"/>
    <property type="match status" value="1"/>
</dbReference>
<dbReference type="Proteomes" id="UP000481876">
    <property type="component" value="Unassembled WGS sequence"/>
</dbReference>
<dbReference type="EMBL" id="WBWS01000145">
    <property type="protein sequence ID" value="KAB2748642.1"/>
    <property type="molecule type" value="Genomic_DNA"/>
</dbReference>
<name>A0A6L3YY78_BRUAN</name>
<sequence length="71" mass="8009">RKAGNSVFVDAGMRPYDDQWAYLSSLPRLSAAAVTKLVEAAERHDILIWKQPVIGSKTDFRPPLHRFGDQN</sequence>
<evidence type="ECO:0000313" key="3">
    <source>
        <dbReference type="Proteomes" id="UP000481876"/>
    </source>
</evidence>
<feature type="non-terminal residue" evidence="2">
    <location>
        <position position="1"/>
    </location>
</feature>
<accession>A0A6L3YY78</accession>
<dbReference type="InterPro" id="IPR054347">
    <property type="entry name" value="TOTE_primase"/>
</dbReference>
<dbReference type="AlphaFoldDB" id="A0A6L3YY78"/>
<reference evidence="2 3" key="1">
    <citation type="submission" date="2019-09" db="EMBL/GenBank/DDBJ databases">
        <title>Taxonomic organization of the family Brucellaceae based on a phylogenomic approach.</title>
        <authorList>
            <person name="Leclercq S."/>
            <person name="Cloeckaert A."/>
            <person name="Zygmunt M.S."/>
        </authorList>
    </citation>
    <scope>NUCLEOTIDE SEQUENCE [LARGE SCALE GENOMIC DNA]</scope>
    <source>
        <strain evidence="2 3">LMG 3313</strain>
    </source>
</reference>
<protein>
    <recommendedName>
        <fullName evidence="1">TOTE conflict system primase domain-containing protein</fullName>
    </recommendedName>
</protein>
<evidence type="ECO:0000259" key="1">
    <source>
        <dbReference type="Pfam" id="PF22548"/>
    </source>
</evidence>